<evidence type="ECO:0000259" key="4">
    <source>
        <dbReference type="PROSITE" id="PS51779"/>
    </source>
</evidence>
<keyword evidence="3" id="KW-0732">Signal</keyword>
<dbReference type="InterPro" id="IPR034746">
    <property type="entry name" value="POTRA"/>
</dbReference>
<protein>
    <submittedName>
        <fullName evidence="5">ShlB/FhaC/HecB family hemolysin secretion/activation protein</fullName>
    </submittedName>
</protein>
<dbReference type="PROSITE" id="PS51257">
    <property type="entry name" value="PROKAR_LIPOPROTEIN"/>
    <property type="match status" value="1"/>
</dbReference>
<dbReference type="GO" id="GO:0008320">
    <property type="term" value="F:protein transmembrane transporter activity"/>
    <property type="evidence" value="ECO:0007669"/>
    <property type="project" value="TreeGrafter"/>
</dbReference>
<proteinExistence type="predicted"/>
<evidence type="ECO:0000313" key="6">
    <source>
        <dbReference type="Proteomes" id="UP000615026"/>
    </source>
</evidence>
<dbReference type="PROSITE" id="PS51779">
    <property type="entry name" value="POTRA"/>
    <property type="match status" value="1"/>
</dbReference>
<comment type="caution">
    <text evidence="5">The sequence shown here is derived from an EMBL/GenBank/DDBJ whole genome shotgun (WGS) entry which is preliminary data.</text>
</comment>
<evidence type="ECO:0000256" key="2">
    <source>
        <dbReference type="ARBA" id="ARBA00023136"/>
    </source>
</evidence>
<dbReference type="Pfam" id="PF08479">
    <property type="entry name" value="POTRA_2"/>
    <property type="match status" value="1"/>
</dbReference>
<name>A0A928ZYG7_LEPEC</name>
<dbReference type="PANTHER" id="PTHR34597">
    <property type="entry name" value="SLR1661 PROTEIN"/>
    <property type="match status" value="1"/>
</dbReference>
<dbReference type="GO" id="GO:0016020">
    <property type="term" value="C:membrane"/>
    <property type="evidence" value="ECO:0007669"/>
    <property type="project" value="UniProtKB-SubCell"/>
</dbReference>
<organism evidence="5 6">
    <name type="scientific">Leptolyngbya cf. ectocarpi LEGE 11479</name>
    <dbReference type="NCBI Taxonomy" id="1828722"/>
    <lineage>
        <taxon>Bacteria</taxon>
        <taxon>Bacillati</taxon>
        <taxon>Cyanobacteriota</taxon>
        <taxon>Cyanophyceae</taxon>
        <taxon>Leptolyngbyales</taxon>
        <taxon>Leptolyngbyaceae</taxon>
        <taxon>Leptolyngbya group</taxon>
        <taxon>Leptolyngbya</taxon>
    </lineage>
</organism>
<sequence length="219" mass="23934">MYRSLSYQFVSTVGTACLLWLTDVSSSQAQVPSVELPPFQDTVAPQPEARPEPELLEELPPADTLLGPLQSPEVEPSFPLEGTTFAIKKFEFINNTAFETEELAEVTAGFLGESQTFADIAAAREAVTQLYIENGYATSGAIVPPQKILEGVVTIEIVEGQVSNIVVTGTRRLAPGYISSRIALGTDVPLNVNDLIERLQLLQLDPSNSKFKRHQFIQK</sequence>
<feature type="signal peptide" evidence="3">
    <location>
        <begin position="1"/>
        <end position="29"/>
    </location>
</feature>
<evidence type="ECO:0000313" key="5">
    <source>
        <dbReference type="EMBL" id="MBE9069827.1"/>
    </source>
</evidence>
<evidence type="ECO:0000256" key="3">
    <source>
        <dbReference type="SAM" id="SignalP"/>
    </source>
</evidence>
<dbReference type="EMBL" id="JADEXP010000327">
    <property type="protein sequence ID" value="MBE9069827.1"/>
    <property type="molecule type" value="Genomic_DNA"/>
</dbReference>
<feature type="domain" description="POTRA" evidence="4">
    <location>
        <begin position="85"/>
        <end position="160"/>
    </location>
</feature>
<dbReference type="InterPro" id="IPR013686">
    <property type="entry name" value="Polypept-transport_assoc_ShlB"/>
</dbReference>
<feature type="chain" id="PRO_5036934285" evidence="3">
    <location>
        <begin position="30"/>
        <end position="219"/>
    </location>
</feature>
<dbReference type="AlphaFoldDB" id="A0A928ZYG7"/>
<dbReference type="Gene3D" id="3.10.20.310">
    <property type="entry name" value="membrane protein fhac"/>
    <property type="match status" value="1"/>
</dbReference>
<evidence type="ECO:0000256" key="1">
    <source>
        <dbReference type="ARBA" id="ARBA00004370"/>
    </source>
</evidence>
<gene>
    <name evidence="5" type="ORF">IQ260_24600</name>
</gene>
<comment type="subcellular location">
    <subcellularLocation>
        <location evidence="1">Membrane</location>
    </subcellularLocation>
</comment>
<keyword evidence="2" id="KW-0472">Membrane</keyword>
<dbReference type="PANTHER" id="PTHR34597:SF3">
    <property type="entry name" value="OUTER MEMBRANE TRANSPORTER CDIB"/>
    <property type="match status" value="1"/>
</dbReference>
<dbReference type="Proteomes" id="UP000615026">
    <property type="component" value="Unassembled WGS sequence"/>
</dbReference>
<keyword evidence="6" id="KW-1185">Reference proteome</keyword>
<accession>A0A928ZYG7</accession>
<dbReference type="GO" id="GO:0098046">
    <property type="term" value="C:type V protein secretion system complex"/>
    <property type="evidence" value="ECO:0007669"/>
    <property type="project" value="TreeGrafter"/>
</dbReference>
<dbReference type="GO" id="GO:0046819">
    <property type="term" value="P:protein secretion by the type V secretion system"/>
    <property type="evidence" value="ECO:0007669"/>
    <property type="project" value="TreeGrafter"/>
</dbReference>
<dbReference type="InterPro" id="IPR051544">
    <property type="entry name" value="TPS_OM_transporter"/>
</dbReference>
<reference evidence="5" key="1">
    <citation type="submission" date="2020-10" db="EMBL/GenBank/DDBJ databases">
        <authorList>
            <person name="Castelo-Branco R."/>
            <person name="Eusebio N."/>
            <person name="Adriana R."/>
            <person name="Vieira A."/>
            <person name="Brugerolle De Fraissinette N."/>
            <person name="Rezende De Castro R."/>
            <person name="Schneider M.P."/>
            <person name="Vasconcelos V."/>
            <person name="Leao P.N."/>
        </authorList>
    </citation>
    <scope>NUCLEOTIDE SEQUENCE</scope>
    <source>
        <strain evidence="5">LEGE 11479</strain>
    </source>
</reference>